<reference evidence="7 8" key="1">
    <citation type="submission" date="2017-09" db="EMBL/GenBank/DDBJ databases">
        <title>Depth-based differentiation of microbial function through sediment-hosted aquifers and enrichment of novel symbionts in the deep terrestrial subsurface.</title>
        <authorList>
            <person name="Probst A.J."/>
            <person name="Ladd B."/>
            <person name="Jarett J.K."/>
            <person name="Geller-Mcgrath D.E."/>
            <person name="Sieber C.M."/>
            <person name="Emerson J.B."/>
            <person name="Anantharaman K."/>
            <person name="Thomas B.C."/>
            <person name="Malmstrom R."/>
            <person name="Stieglmeier M."/>
            <person name="Klingl A."/>
            <person name="Woyke T."/>
            <person name="Ryan C.M."/>
            <person name="Banfield J.F."/>
        </authorList>
    </citation>
    <scope>NUCLEOTIDE SEQUENCE [LARGE SCALE GENOMIC DNA]</scope>
    <source>
        <strain evidence="7">CG23_combo_of_CG06-09_8_20_14_all_40_23</strain>
    </source>
</reference>
<keyword evidence="2" id="KW-1003">Cell membrane</keyword>
<evidence type="ECO:0000256" key="2">
    <source>
        <dbReference type="ARBA" id="ARBA00022475"/>
    </source>
</evidence>
<dbReference type="InterPro" id="IPR022791">
    <property type="entry name" value="L-PG_synthase/AglD"/>
</dbReference>
<evidence type="ECO:0000313" key="7">
    <source>
        <dbReference type="EMBL" id="PIP41340.1"/>
    </source>
</evidence>
<dbReference type="Proteomes" id="UP000231067">
    <property type="component" value="Unassembled WGS sequence"/>
</dbReference>
<name>A0A2H0A943_9BACT</name>
<sequence length="332" mass="37896">MQEKVKNKKIWIGIGISLIFLYFALKSIEIEKVLKVFGEINYIYIFPVIFFTILTYVVRAWRWRYFFRHVKPIRFSSLFSATMIGFMANNLLPARIGELVRAYCIGKKENISKSMSFATIVLERIFDGFSLLFLFVIVLIFYPFPEEIKRIGYIFAVIYFVAAGILISIKVWSQQVMKIIDFLCSYLPNSLGKAIAGHTHSFISGLEVLKNGWDVFFILFYSIILWIASALSVYFMFPCCHLGQLSFINALFLLIMITIGLAIPGAPSSVGTFQYFTMLGLSVFGVDKNIGLTFAIILHITQWVVPVFIGWFYLCKEQISFGEITSSGGKNV</sequence>
<evidence type="ECO:0000313" key="8">
    <source>
        <dbReference type="Proteomes" id="UP000231067"/>
    </source>
</evidence>
<dbReference type="EMBL" id="PCSH01000068">
    <property type="protein sequence ID" value="PIP41340.1"/>
    <property type="molecule type" value="Genomic_DNA"/>
</dbReference>
<dbReference type="AlphaFoldDB" id="A0A2H0A943"/>
<gene>
    <name evidence="7" type="ORF">COX18_03590</name>
</gene>
<evidence type="ECO:0000256" key="6">
    <source>
        <dbReference type="SAM" id="Phobius"/>
    </source>
</evidence>
<feature type="transmembrane region" description="Helical" evidence="6">
    <location>
        <begin position="40"/>
        <end position="61"/>
    </location>
</feature>
<keyword evidence="4 6" id="KW-1133">Transmembrane helix</keyword>
<dbReference type="Pfam" id="PF03706">
    <property type="entry name" value="LPG_synthase_TM"/>
    <property type="match status" value="1"/>
</dbReference>
<keyword evidence="3 6" id="KW-0812">Transmembrane</keyword>
<feature type="transmembrane region" description="Helical" evidence="6">
    <location>
        <begin position="125"/>
        <end position="144"/>
    </location>
</feature>
<comment type="caution">
    <text evidence="7">The sequence shown here is derived from an EMBL/GenBank/DDBJ whole genome shotgun (WGS) entry which is preliminary data.</text>
</comment>
<evidence type="ECO:0000256" key="3">
    <source>
        <dbReference type="ARBA" id="ARBA00022692"/>
    </source>
</evidence>
<evidence type="ECO:0000256" key="4">
    <source>
        <dbReference type="ARBA" id="ARBA00022989"/>
    </source>
</evidence>
<feature type="transmembrane region" description="Helical" evidence="6">
    <location>
        <begin position="73"/>
        <end position="92"/>
    </location>
</feature>
<keyword evidence="5 6" id="KW-0472">Membrane</keyword>
<protein>
    <recommendedName>
        <fullName evidence="9">TIGR00374 family protein</fullName>
    </recommendedName>
</protein>
<feature type="transmembrane region" description="Helical" evidence="6">
    <location>
        <begin position="215"/>
        <end position="235"/>
    </location>
</feature>
<dbReference type="NCBIfam" id="TIGR00374">
    <property type="entry name" value="flippase-like domain"/>
    <property type="match status" value="1"/>
</dbReference>
<feature type="transmembrane region" description="Helical" evidence="6">
    <location>
        <begin position="151"/>
        <end position="172"/>
    </location>
</feature>
<dbReference type="GO" id="GO:0005886">
    <property type="term" value="C:plasma membrane"/>
    <property type="evidence" value="ECO:0007669"/>
    <property type="project" value="UniProtKB-SubCell"/>
</dbReference>
<dbReference type="PANTHER" id="PTHR39087:SF2">
    <property type="entry name" value="UPF0104 MEMBRANE PROTEIN MJ1595"/>
    <property type="match status" value="1"/>
</dbReference>
<dbReference type="PANTHER" id="PTHR39087">
    <property type="entry name" value="UPF0104 MEMBRANE PROTEIN MJ1595"/>
    <property type="match status" value="1"/>
</dbReference>
<comment type="subcellular location">
    <subcellularLocation>
        <location evidence="1">Cell membrane</location>
        <topology evidence="1">Multi-pass membrane protein</topology>
    </subcellularLocation>
</comment>
<evidence type="ECO:0000256" key="5">
    <source>
        <dbReference type="ARBA" id="ARBA00023136"/>
    </source>
</evidence>
<evidence type="ECO:0000256" key="1">
    <source>
        <dbReference type="ARBA" id="ARBA00004651"/>
    </source>
</evidence>
<evidence type="ECO:0008006" key="9">
    <source>
        <dbReference type="Google" id="ProtNLM"/>
    </source>
</evidence>
<feature type="transmembrane region" description="Helical" evidence="6">
    <location>
        <begin position="290"/>
        <end position="314"/>
    </location>
</feature>
<feature type="transmembrane region" description="Helical" evidence="6">
    <location>
        <begin position="247"/>
        <end position="270"/>
    </location>
</feature>
<feature type="transmembrane region" description="Helical" evidence="6">
    <location>
        <begin position="10"/>
        <end position="28"/>
    </location>
</feature>
<proteinExistence type="predicted"/>
<organism evidence="7 8">
    <name type="scientific">Candidatus Desantisbacteria bacterium CG23_combo_of_CG06-09_8_20_14_all_40_23</name>
    <dbReference type="NCBI Taxonomy" id="1974550"/>
    <lineage>
        <taxon>Bacteria</taxon>
        <taxon>Candidatus Desantisiibacteriota</taxon>
    </lineage>
</organism>
<accession>A0A2H0A943</accession>